<keyword evidence="7 13" id="KW-1133">Transmembrane helix</keyword>
<evidence type="ECO:0000256" key="6">
    <source>
        <dbReference type="ARBA" id="ARBA00022725"/>
    </source>
</evidence>
<reference evidence="15" key="1">
    <citation type="thesis" date="2020" institute="ProQuest LLC" country="789 East Eisenhower Parkway, Ann Arbor, MI, USA">
        <title>Comparative Genomics and Chromosome Evolution.</title>
        <authorList>
            <person name="Mudd A.B."/>
        </authorList>
    </citation>
    <scope>NUCLEOTIDE SEQUENCE</scope>
    <source>
        <strain evidence="15">HN-11 Male</strain>
        <tissue evidence="15">Kidney and liver</tissue>
    </source>
</reference>
<keyword evidence="10 12" id="KW-0675">Receptor</keyword>
<evidence type="ECO:0000256" key="12">
    <source>
        <dbReference type="RuleBase" id="RU000688"/>
    </source>
</evidence>
<feature type="domain" description="G-protein coupled receptors family 1 profile" evidence="14">
    <location>
        <begin position="38"/>
        <end position="249"/>
    </location>
</feature>
<evidence type="ECO:0000256" key="2">
    <source>
        <dbReference type="ARBA" id="ARBA00010663"/>
    </source>
</evidence>
<dbReference type="Proteomes" id="UP000770717">
    <property type="component" value="Unassembled WGS sequence"/>
</dbReference>
<keyword evidence="3" id="KW-1003">Cell membrane</keyword>
<feature type="transmembrane region" description="Helical" evidence="13">
    <location>
        <begin position="129"/>
        <end position="155"/>
    </location>
</feature>
<dbReference type="PANTHER" id="PTHR24242">
    <property type="entry name" value="G-PROTEIN COUPLED RECEPTOR"/>
    <property type="match status" value="1"/>
</dbReference>
<dbReference type="EMBL" id="WNTK01000014">
    <property type="protein sequence ID" value="KAG9473426.1"/>
    <property type="molecule type" value="Genomic_DNA"/>
</dbReference>
<dbReference type="PROSITE" id="PS00237">
    <property type="entry name" value="G_PROTEIN_RECEP_F1_1"/>
    <property type="match status" value="1"/>
</dbReference>
<evidence type="ECO:0000313" key="15">
    <source>
        <dbReference type="EMBL" id="KAG9473426.1"/>
    </source>
</evidence>
<keyword evidence="9 13" id="KW-0472">Membrane</keyword>
<accession>A0A8J6ER80</accession>
<dbReference type="PROSITE" id="PS50262">
    <property type="entry name" value="G_PROTEIN_RECEP_F1_2"/>
    <property type="match status" value="1"/>
</dbReference>
<keyword evidence="6" id="KW-0552">Olfaction</keyword>
<comment type="similarity">
    <text evidence="2 12">Belongs to the G-protein coupled receptor 1 family.</text>
</comment>
<keyword evidence="11 12" id="KW-0807">Transducer</keyword>
<feature type="transmembrane region" description="Helical" evidence="13">
    <location>
        <begin position="212"/>
        <end position="231"/>
    </location>
</feature>
<keyword evidence="8 12" id="KW-0297">G-protein coupled receptor</keyword>
<keyword evidence="16" id="KW-1185">Reference proteome</keyword>
<dbReference type="AlphaFoldDB" id="A0A8J6ER80"/>
<dbReference type="PANTHER" id="PTHR24242:SF253">
    <property type="entry name" value="OLFACTORY RECEPTOR-RELATED"/>
    <property type="match status" value="1"/>
</dbReference>
<evidence type="ECO:0000313" key="16">
    <source>
        <dbReference type="Proteomes" id="UP000770717"/>
    </source>
</evidence>
<evidence type="ECO:0000256" key="8">
    <source>
        <dbReference type="ARBA" id="ARBA00023040"/>
    </source>
</evidence>
<feature type="transmembrane region" description="Helical" evidence="13">
    <location>
        <begin position="176"/>
        <end position="200"/>
    </location>
</feature>
<proteinExistence type="inferred from homology"/>
<dbReference type="PRINTS" id="PR00237">
    <property type="entry name" value="GPCRRHODOPSN"/>
</dbReference>
<dbReference type="GO" id="GO:0007608">
    <property type="term" value="P:sensory perception of smell"/>
    <property type="evidence" value="ECO:0007669"/>
    <property type="project" value="UniProtKB-KW"/>
</dbReference>
<dbReference type="InterPro" id="IPR050939">
    <property type="entry name" value="Olfactory_GPCR1"/>
</dbReference>
<evidence type="ECO:0000256" key="9">
    <source>
        <dbReference type="ARBA" id="ARBA00023136"/>
    </source>
</evidence>
<evidence type="ECO:0000256" key="13">
    <source>
        <dbReference type="SAM" id="Phobius"/>
    </source>
</evidence>
<comment type="caution">
    <text evidence="15">The sequence shown here is derived from an EMBL/GenBank/DDBJ whole genome shotgun (WGS) entry which is preliminary data.</text>
</comment>
<dbReference type="FunFam" id="1.10.1220.70:FF:000001">
    <property type="entry name" value="Olfactory receptor"/>
    <property type="match status" value="1"/>
</dbReference>
<feature type="transmembrane region" description="Helical" evidence="13">
    <location>
        <begin position="22"/>
        <end position="48"/>
    </location>
</feature>
<gene>
    <name evidence="15" type="ORF">GDO78_013553</name>
</gene>
<dbReference type="GO" id="GO:0004930">
    <property type="term" value="F:G protein-coupled receptor activity"/>
    <property type="evidence" value="ECO:0007669"/>
    <property type="project" value="UniProtKB-KW"/>
</dbReference>
<dbReference type="Pfam" id="PF00001">
    <property type="entry name" value="7tm_1"/>
    <property type="match status" value="1"/>
</dbReference>
<protein>
    <recommendedName>
        <fullName evidence="14">G-protein coupled receptors family 1 profile domain-containing protein</fullName>
    </recommendedName>
</protein>
<dbReference type="Gene3D" id="1.20.1070.10">
    <property type="entry name" value="Rhodopsin 7-helix transmembrane proteins"/>
    <property type="match status" value="1"/>
</dbReference>
<dbReference type="InterPro" id="IPR017452">
    <property type="entry name" value="GPCR_Rhodpsn_7TM"/>
</dbReference>
<evidence type="ECO:0000256" key="7">
    <source>
        <dbReference type="ARBA" id="ARBA00022989"/>
    </source>
</evidence>
<evidence type="ECO:0000256" key="4">
    <source>
        <dbReference type="ARBA" id="ARBA00022606"/>
    </source>
</evidence>
<sequence>METNNVTTILLLGFPGLHGFKIVFFFFFLMVYFTTICGNLLVITLVSYSKNLHRPMYFFLTQLTTLDIILTSDITPNMLHVVLNNGSYMSLFGCLTQFFFFGSSESIECLLLSVMSYDRYLAICHPLHYLLIMSPMRCLILTLLVWLFGLVTMAIQTINISQLQFPRMKSVIRQKAFATCSSHLTIVFLYFGTLNCTYLVPTNEKFNTVRKLFSLSYTVITPFINPVIYCLRNNDIKKAFMTSSTSASM</sequence>
<evidence type="ECO:0000256" key="5">
    <source>
        <dbReference type="ARBA" id="ARBA00022692"/>
    </source>
</evidence>
<comment type="subcellular location">
    <subcellularLocation>
        <location evidence="1">Cell membrane</location>
        <topology evidence="1">Multi-pass membrane protein</topology>
    </subcellularLocation>
</comment>
<evidence type="ECO:0000256" key="11">
    <source>
        <dbReference type="ARBA" id="ARBA00023224"/>
    </source>
</evidence>
<dbReference type="GO" id="GO:0005886">
    <property type="term" value="C:plasma membrane"/>
    <property type="evidence" value="ECO:0007669"/>
    <property type="project" value="UniProtKB-SubCell"/>
</dbReference>
<dbReference type="InterPro" id="IPR000276">
    <property type="entry name" value="GPCR_Rhodpsn"/>
</dbReference>
<evidence type="ECO:0000259" key="14">
    <source>
        <dbReference type="PROSITE" id="PS50262"/>
    </source>
</evidence>
<dbReference type="SUPFAM" id="SSF81321">
    <property type="entry name" value="Family A G protein-coupled receptor-like"/>
    <property type="match status" value="1"/>
</dbReference>
<name>A0A8J6ER80_ELECQ</name>
<dbReference type="OrthoDB" id="6145535at2759"/>
<keyword evidence="4" id="KW-0716">Sensory transduction</keyword>
<organism evidence="15 16">
    <name type="scientific">Eleutherodactylus coqui</name>
    <name type="common">Puerto Rican coqui</name>
    <dbReference type="NCBI Taxonomy" id="57060"/>
    <lineage>
        <taxon>Eukaryota</taxon>
        <taxon>Metazoa</taxon>
        <taxon>Chordata</taxon>
        <taxon>Craniata</taxon>
        <taxon>Vertebrata</taxon>
        <taxon>Euteleostomi</taxon>
        <taxon>Amphibia</taxon>
        <taxon>Batrachia</taxon>
        <taxon>Anura</taxon>
        <taxon>Neobatrachia</taxon>
        <taxon>Hyloidea</taxon>
        <taxon>Eleutherodactylidae</taxon>
        <taxon>Eleutherodactylinae</taxon>
        <taxon>Eleutherodactylus</taxon>
        <taxon>Eleutherodactylus</taxon>
    </lineage>
</organism>
<evidence type="ECO:0000256" key="1">
    <source>
        <dbReference type="ARBA" id="ARBA00004651"/>
    </source>
</evidence>
<evidence type="ECO:0000256" key="10">
    <source>
        <dbReference type="ARBA" id="ARBA00023170"/>
    </source>
</evidence>
<evidence type="ECO:0000256" key="3">
    <source>
        <dbReference type="ARBA" id="ARBA00022475"/>
    </source>
</evidence>
<keyword evidence="5 12" id="KW-0812">Transmembrane</keyword>
<dbReference type="Gene3D" id="1.10.1220.70">
    <property type="match status" value="1"/>
</dbReference>